<feature type="transmembrane region" description="Helical" evidence="9">
    <location>
        <begin position="148"/>
        <end position="168"/>
    </location>
</feature>
<name>A0A3N0DYU5_9ACTN</name>
<dbReference type="PANTHER" id="PTHR30047">
    <property type="entry name" value="HIGH-AFFINITY CHOLINE TRANSPORT PROTEIN-RELATED"/>
    <property type="match status" value="1"/>
</dbReference>
<protein>
    <submittedName>
        <fullName evidence="10">BCCT family transporter</fullName>
    </submittedName>
</protein>
<feature type="transmembrane region" description="Helical" evidence="9">
    <location>
        <begin position="195"/>
        <end position="219"/>
    </location>
</feature>
<feature type="transmembrane region" description="Helical" evidence="9">
    <location>
        <begin position="9"/>
        <end position="27"/>
    </location>
</feature>
<keyword evidence="4" id="KW-1003">Cell membrane</keyword>
<feature type="transmembrane region" description="Helical" evidence="9">
    <location>
        <begin position="491"/>
        <end position="512"/>
    </location>
</feature>
<dbReference type="PANTHER" id="PTHR30047:SF7">
    <property type="entry name" value="HIGH-AFFINITY CHOLINE TRANSPORT PROTEIN"/>
    <property type="match status" value="1"/>
</dbReference>
<keyword evidence="3" id="KW-0813">Transport</keyword>
<reference evidence="10 11" key="1">
    <citation type="submission" date="2018-11" db="EMBL/GenBank/DDBJ databases">
        <title>The genome draft of YIM 96095.</title>
        <authorList>
            <person name="Tang S.-K."/>
            <person name="Chunyu W.-X."/>
            <person name="Feng Y.-Z."/>
        </authorList>
    </citation>
    <scope>NUCLEOTIDE SEQUENCE [LARGE SCALE GENOMIC DNA]</scope>
    <source>
        <strain evidence="10 11">YIM 96095</strain>
    </source>
</reference>
<keyword evidence="7 9" id="KW-0472">Membrane</keyword>
<evidence type="ECO:0000256" key="9">
    <source>
        <dbReference type="SAM" id="Phobius"/>
    </source>
</evidence>
<evidence type="ECO:0000313" key="11">
    <source>
        <dbReference type="Proteomes" id="UP000269198"/>
    </source>
</evidence>
<comment type="caution">
    <text evidence="10">The sequence shown here is derived from an EMBL/GenBank/DDBJ whole genome shotgun (WGS) entry which is preliminary data.</text>
</comment>
<keyword evidence="6 9" id="KW-1133">Transmembrane helix</keyword>
<dbReference type="Pfam" id="PF02028">
    <property type="entry name" value="BCCT"/>
    <property type="match status" value="1"/>
</dbReference>
<dbReference type="AlphaFoldDB" id="A0A3N0DYU5"/>
<keyword evidence="11" id="KW-1185">Reference proteome</keyword>
<feature type="region of interest" description="Disordered" evidence="8">
    <location>
        <begin position="521"/>
        <end position="545"/>
    </location>
</feature>
<gene>
    <name evidence="10" type="ORF">EFW17_22370</name>
</gene>
<dbReference type="GO" id="GO:0022857">
    <property type="term" value="F:transmembrane transporter activity"/>
    <property type="evidence" value="ECO:0007669"/>
    <property type="project" value="InterPro"/>
</dbReference>
<dbReference type="NCBIfam" id="TIGR00842">
    <property type="entry name" value="bcct"/>
    <property type="match status" value="1"/>
</dbReference>
<dbReference type="Proteomes" id="UP000269198">
    <property type="component" value="Unassembled WGS sequence"/>
</dbReference>
<evidence type="ECO:0000313" key="10">
    <source>
        <dbReference type="EMBL" id="RNL80782.1"/>
    </source>
</evidence>
<accession>A0A3N0DYU5</accession>
<feature type="transmembrane region" description="Helical" evidence="9">
    <location>
        <begin position="418"/>
        <end position="438"/>
    </location>
</feature>
<feature type="transmembrane region" description="Helical" evidence="9">
    <location>
        <begin position="47"/>
        <end position="66"/>
    </location>
</feature>
<dbReference type="EMBL" id="RJMB01000034">
    <property type="protein sequence ID" value="RNL80782.1"/>
    <property type="molecule type" value="Genomic_DNA"/>
</dbReference>
<organism evidence="10 11">
    <name type="scientific">Halostreptopolyspora alba</name>
    <dbReference type="NCBI Taxonomy" id="2487137"/>
    <lineage>
        <taxon>Bacteria</taxon>
        <taxon>Bacillati</taxon>
        <taxon>Actinomycetota</taxon>
        <taxon>Actinomycetes</taxon>
        <taxon>Streptosporangiales</taxon>
        <taxon>Nocardiopsidaceae</taxon>
        <taxon>Halostreptopolyspora</taxon>
    </lineage>
</organism>
<feature type="transmembrane region" description="Helical" evidence="9">
    <location>
        <begin position="239"/>
        <end position="260"/>
    </location>
</feature>
<evidence type="ECO:0000256" key="6">
    <source>
        <dbReference type="ARBA" id="ARBA00022989"/>
    </source>
</evidence>
<evidence type="ECO:0000256" key="7">
    <source>
        <dbReference type="ARBA" id="ARBA00023136"/>
    </source>
</evidence>
<evidence type="ECO:0000256" key="2">
    <source>
        <dbReference type="ARBA" id="ARBA00005658"/>
    </source>
</evidence>
<sequence>MGLRTNPPIFFASTGLAILFVAVTILFTDQINDVFSRMTGFILSSLSWFYILGVTVFLGFLIWIAISRYGSVRLGGPDSRPEFSNWAWFAMLFAAGIGTILMFWGVAEPINHYANPPRVPLGFDGSAEEFAGTAAAAKQAITFTNYHFALHTWAIFTLPALAFAYFIFRRGLPMRVSSFFYPFLGERIHGPIGRIIDVTTVLGTLFGLSVSIGLGSAQINSGLSRLFGFDLDGGAVELASQLGIIVVITAIAIVSVALGLDKGIKRLSNINILMSIGLLLFVFAVASSPLFLAKGVVEQTGDYLSNIVSLAFWNDTYAGTGWQDGWTVFYWAWTITWAPFIGIFIARISKGRTIREFVAGVLGLPTLFSVIWFSTFGLAAFDIERANPGVLVGPVVEDADIPGALYVFLRELPVAETLSTLVAAIAIVIVAIFFITSSDSASLVIDMMCNGDQNTVPPTRQRVFWAVLEGLVALALIFGAGPAALDALSEVITVIGLPFFVMSFFMMAALVVSLREDPDVPGNVVKSPPRSGDETPAPTESTGSD</sequence>
<evidence type="ECO:0000256" key="8">
    <source>
        <dbReference type="SAM" id="MobiDB-lite"/>
    </source>
</evidence>
<proteinExistence type="inferred from homology"/>
<feature type="transmembrane region" description="Helical" evidence="9">
    <location>
        <begin position="86"/>
        <end position="107"/>
    </location>
</feature>
<comment type="subcellular location">
    <subcellularLocation>
        <location evidence="1">Cell membrane</location>
        <topology evidence="1">Multi-pass membrane protein</topology>
    </subcellularLocation>
</comment>
<feature type="transmembrane region" description="Helical" evidence="9">
    <location>
        <begin position="328"/>
        <end position="346"/>
    </location>
</feature>
<evidence type="ECO:0000256" key="4">
    <source>
        <dbReference type="ARBA" id="ARBA00022475"/>
    </source>
</evidence>
<evidence type="ECO:0000256" key="5">
    <source>
        <dbReference type="ARBA" id="ARBA00022692"/>
    </source>
</evidence>
<dbReference type="OrthoDB" id="9775735at2"/>
<evidence type="ECO:0000256" key="1">
    <source>
        <dbReference type="ARBA" id="ARBA00004651"/>
    </source>
</evidence>
<dbReference type="GO" id="GO:0005886">
    <property type="term" value="C:plasma membrane"/>
    <property type="evidence" value="ECO:0007669"/>
    <property type="project" value="UniProtKB-SubCell"/>
</dbReference>
<keyword evidence="5 9" id="KW-0812">Transmembrane</keyword>
<feature type="transmembrane region" description="Helical" evidence="9">
    <location>
        <begin position="358"/>
        <end position="381"/>
    </location>
</feature>
<dbReference type="InterPro" id="IPR000060">
    <property type="entry name" value="BCCT_transptr"/>
</dbReference>
<feature type="transmembrane region" description="Helical" evidence="9">
    <location>
        <begin position="272"/>
        <end position="292"/>
    </location>
</feature>
<feature type="transmembrane region" description="Helical" evidence="9">
    <location>
        <begin position="463"/>
        <end position="485"/>
    </location>
</feature>
<comment type="similarity">
    <text evidence="2">Belongs to the BCCT transporter (TC 2.A.15) family.</text>
</comment>
<evidence type="ECO:0000256" key="3">
    <source>
        <dbReference type="ARBA" id="ARBA00022448"/>
    </source>
</evidence>